<keyword evidence="1" id="KW-0472">Membrane</keyword>
<sequence length="73" mass="7221">MIRKAAQLALLAAAAPSLAHAHPGHGEGATLLAQVLGGLDHGFGIAGAGLVVLVAATLGLRALRRRAAARSQP</sequence>
<name>A0A9J6PGZ0_9PROT</name>
<dbReference type="EMBL" id="JAMZFT010000002">
    <property type="protein sequence ID" value="MCP1337075.1"/>
    <property type="molecule type" value="Genomic_DNA"/>
</dbReference>
<evidence type="ECO:0000256" key="2">
    <source>
        <dbReference type="SAM" id="SignalP"/>
    </source>
</evidence>
<evidence type="ECO:0000313" key="3">
    <source>
        <dbReference type="EMBL" id="MCP1337075.1"/>
    </source>
</evidence>
<accession>A0A9J6PGZ0</accession>
<comment type="caution">
    <text evidence="3">The sequence shown here is derived from an EMBL/GenBank/DDBJ whole genome shotgun (WGS) entry which is preliminary data.</text>
</comment>
<keyword evidence="4" id="KW-1185">Reference proteome</keyword>
<feature type="signal peptide" evidence="2">
    <location>
        <begin position="1"/>
        <end position="21"/>
    </location>
</feature>
<keyword evidence="1" id="KW-0812">Transmembrane</keyword>
<dbReference type="RefSeq" id="WP_269333010.1">
    <property type="nucleotide sequence ID" value="NZ_JAMZFT010000002.1"/>
</dbReference>
<dbReference type="Proteomes" id="UP001055804">
    <property type="component" value="Unassembled WGS sequence"/>
</dbReference>
<proteinExistence type="predicted"/>
<dbReference type="AlphaFoldDB" id="A0A9J6PGZ0"/>
<feature type="chain" id="PRO_5039954847" evidence="2">
    <location>
        <begin position="22"/>
        <end position="73"/>
    </location>
</feature>
<feature type="transmembrane region" description="Helical" evidence="1">
    <location>
        <begin position="45"/>
        <end position="63"/>
    </location>
</feature>
<gene>
    <name evidence="3" type="ORF">NJQ99_11685</name>
</gene>
<reference evidence="3" key="1">
    <citation type="submission" date="2022-06" db="EMBL/GenBank/DDBJ databases">
        <title>Isolation and Genomics of Futiania mangrovii gen. nov., sp. nov., a Rare and Metabolically-versatile member in the Class Alphaproteobacteria.</title>
        <authorList>
            <person name="Liu L."/>
            <person name="Huang W.-C."/>
            <person name="Pan J."/>
            <person name="Li J."/>
            <person name="Huang Y."/>
            <person name="Du H."/>
            <person name="Liu Y."/>
            <person name="Li M."/>
        </authorList>
    </citation>
    <scope>NUCLEOTIDE SEQUENCE</scope>
    <source>
        <strain evidence="3">FT118</strain>
    </source>
</reference>
<evidence type="ECO:0000313" key="4">
    <source>
        <dbReference type="Proteomes" id="UP001055804"/>
    </source>
</evidence>
<protein>
    <submittedName>
        <fullName evidence="3">Uncharacterized protein</fullName>
    </submittedName>
</protein>
<keyword evidence="2" id="KW-0732">Signal</keyword>
<keyword evidence="1" id="KW-1133">Transmembrane helix</keyword>
<organism evidence="3 4">
    <name type="scientific">Futiania mangrovi</name>
    <dbReference type="NCBI Taxonomy" id="2959716"/>
    <lineage>
        <taxon>Bacteria</taxon>
        <taxon>Pseudomonadati</taxon>
        <taxon>Pseudomonadota</taxon>
        <taxon>Alphaproteobacteria</taxon>
        <taxon>Futianiales</taxon>
        <taxon>Futianiaceae</taxon>
        <taxon>Futiania</taxon>
    </lineage>
</organism>
<evidence type="ECO:0000256" key="1">
    <source>
        <dbReference type="SAM" id="Phobius"/>
    </source>
</evidence>